<dbReference type="EMBL" id="MT142896">
    <property type="protein sequence ID" value="QJA90193.1"/>
    <property type="molecule type" value="Genomic_DNA"/>
</dbReference>
<reference evidence="1" key="1">
    <citation type="submission" date="2020-03" db="EMBL/GenBank/DDBJ databases">
        <title>The deep terrestrial virosphere.</title>
        <authorList>
            <person name="Holmfeldt K."/>
            <person name="Nilsson E."/>
            <person name="Simone D."/>
            <person name="Lopez-Fernandez M."/>
            <person name="Wu X."/>
            <person name="de Brujin I."/>
            <person name="Lundin D."/>
            <person name="Andersson A."/>
            <person name="Bertilsson S."/>
            <person name="Dopson M."/>
        </authorList>
    </citation>
    <scope>NUCLEOTIDE SEQUENCE</scope>
    <source>
        <strain evidence="2">MM415B02428</strain>
        <strain evidence="1">TM448A03507</strain>
    </source>
</reference>
<evidence type="ECO:0000313" key="1">
    <source>
        <dbReference type="EMBL" id="QJA53425.1"/>
    </source>
</evidence>
<accession>A0A6H2A1N4</accession>
<name>A0A6H2A1N4_9ZZZZ</name>
<dbReference type="AlphaFoldDB" id="A0A6H2A1N4"/>
<proteinExistence type="predicted"/>
<dbReference type="EMBL" id="MT144420">
    <property type="protein sequence ID" value="QJA53425.1"/>
    <property type="molecule type" value="Genomic_DNA"/>
</dbReference>
<organism evidence="1">
    <name type="scientific">viral metagenome</name>
    <dbReference type="NCBI Taxonomy" id="1070528"/>
    <lineage>
        <taxon>unclassified sequences</taxon>
        <taxon>metagenomes</taxon>
        <taxon>organismal metagenomes</taxon>
    </lineage>
</organism>
<sequence>MECKDGKIMPINIDNFSYMTENNIIRYGITTLNQWFFVSPIKTYHCLKHGPVKEVVIFHYDVDNPEKGRHYCVRCLEDALRKAGLIPLIQDKR</sequence>
<protein>
    <submittedName>
        <fullName evidence="1">Uncharacterized protein</fullName>
    </submittedName>
</protein>
<evidence type="ECO:0000313" key="2">
    <source>
        <dbReference type="EMBL" id="QJA90193.1"/>
    </source>
</evidence>
<gene>
    <name evidence="2" type="ORF">MM415B02428_0014</name>
    <name evidence="1" type="ORF">TM448A03507_0014</name>
</gene>